<evidence type="ECO:0008006" key="4">
    <source>
        <dbReference type="Google" id="ProtNLM"/>
    </source>
</evidence>
<accession>A0A1G1W6S5</accession>
<organism evidence="2 3">
    <name type="scientific">Candidatus Woykebacteria bacterium RBG_13_40_15</name>
    <dbReference type="NCBI Taxonomy" id="1802593"/>
    <lineage>
        <taxon>Bacteria</taxon>
        <taxon>Candidatus Woykeibacteriota</taxon>
    </lineage>
</organism>
<evidence type="ECO:0000313" key="3">
    <source>
        <dbReference type="Proteomes" id="UP000176631"/>
    </source>
</evidence>
<keyword evidence="1" id="KW-1133">Transmembrane helix</keyword>
<protein>
    <recommendedName>
        <fullName evidence="4">DUF4367 domain-containing protein</fullName>
    </recommendedName>
</protein>
<comment type="caution">
    <text evidence="2">The sequence shown here is derived from an EMBL/GenBank/DDBJ whole genome shotgun (WGS) entry which is preliminary data.</text>
</comment>
<feature type="transmembrane region" description="Helical" evidence="1">
    <location>
        <begin position="16"/>
        <end position="40"/>
    </location>
</feature>
<keyword evidence="1" id="KW-0472">Membrane</keyword>
<proteinExistence type="predicted"/>
<dbReference type="STRING" id="1802593.A2172_04170"/>
<dbReference type="AlphaFoldDB" id="A0A1G1W6S5"/>
<gene>
    <name evidence="2" type="ORF">A2172_04170</name>
</gene>
<name>A0A1G1W6S5_9BACT</name>
<evidence type="ECO:0000256" key="1">
    <source>
        <dbReference type="SAM" id="Phobius"/>
    </source>
</evidence>
<dbReference type="EMBL" id="MHCP01000025">
    <property type="protein sequence ID" value="OGY23396.1"/>
    <property type="molecule type" value="Genomic_DNA"/>
</dbReference>
<sequence>MPQEVIIDIKPKENKFGFYLVFLLFLVVLASVVFFASFFATRIAVQNKVFGEKPSQTASSRPGWFILSTDSYSIEYPEDWKAETHQSKEAVGARLFSSAGEVNFWLDDLREPRFSKEQQKSILSEKPIEISVDKREATATEFNFKDGSFFLVIKVPAASSIKNVTFWLSGSNKETKNLVTSIVTSYKSK</sequence>
<reference evidence="2 3" key="1">
    <citation type="journal article" date="2016" name="Nat. Commun.">
        <title>Thousands of microbial genomes shed light on interconnected biogeochemical processes in an aquifer system.</title>
        <authorList>
            <person name="Anantharaman K."/>
            <person name="Brown C.T."/>
            <person name="Hug L.A."/>
            <person name="Sharon I."/>
            <person name="Castelle C.J."/>
            <person name="Probst A.J."/>
            <person name="Thomas B.C."/>
            <person name="Singh A."/>
            <person name="Wilkins M.J."/>
            <person name="Karaoz U."/>
            <person name="Brodie E.L."/>
            <person name="Williams K.H."/>
            <person name="Hubbard S.S."/>
            <person name="Banfield J.F."/>
        </authorList>
    </citation>
    <scope>NUCLEOTIDE SEQUENCE [LARGE SCALE GENOMIC DNA]</scope>
</reference>
<evidence type="ECO:0000313" key="2">
    <source>
        <dbReference type="EMBL" id="OGY23396.1"/>
    </source>
</evidence>
<keyword evidence="1" id="KW-0812">Transmembrane</keyword>
<dbReference type="Proteomes" id="UP000176631">
    <property type="component" value="Unassembled WGS sequence"/>
</dbReference>